<feature type="transmembrane region" description="Helical" evidence="1">
    <location>
        <begin position="21"/>
        <end position="39"/>
    </location>
</feature>
<evidence type="ECO:0000256" key="1">
    <source>
        <dbReference type="SAM" id="Phobius"/>
    </source>
</evidence>
<feature type="transmembrane region" description="Helical" evidence="1">
    <location>
        <begin position="408"/>
        <end position="428"/>
    </location>
</feature>
<dbReference type="Gene3D" id="3.30.70.1320">
    <property type="entry name" value="Multidrug efflux transporter AcrB pore domain like"/>
    <property type="match status" value="1"/>
</dbReference>
<feature type="transmembrane region" description="Helical" evidence="1">
    <location>
        <begin position="356"/>
        <end position="375"/>
    </location>
</feature>
<feature type="transmembrane region" description="Helical" evidence="1">
    <location>
        <begin position="1050"/>
        <end position="1078"/>
    </location>
</feature>
<feature type="transmembrane region" description="Helical" evidence="1">
    <location>
        <begin position="551"/>
        <end position="571"/>
    </location>
</feature>
<gene>
    <name evidence="2" type="ORF">SAMN05421829_101360</name>
</gene>
<dbReference type="Gene3D" id="3.30.70.1440">
    <property type="entry name" value="Multidrug efflux transporter AcrB pore domain"/>
    <property type="match status" value="1"/>
</dbReference>
<dbReference type="Gene3D" id="3.30.2090.10">
    <property type="entry name" value="Multidrug efflux transporter AcrB TolC docking domain, DN and DC subdomains"/>
    <property type="match status" value="2"/>
</dbReference>
<dbReference type="InterPro" id="IPR001036">
    <property type="entry name" value="Acrflvin-R"/>
</dbReference>
<dbReference type="PANTHER" id="PTHR32063:SF16">
    <property type="entry name" value="CATION EFFLUX SYSTEM (ACRB_ACRD_ACRF FAMILY)"/>
    <property type="match status" value="1"/>
</dbReference>
<keyword evidence="1" id="KW-0472">Membrane</keyword>
<evidence type="ECO:0000313" key="3">
    <source>
        <dbReference type="Proteomes" id="UP000186819"/>
    </source>
</evidence>
<dbReference type="Gene3D" id="1.20.1640.10">
    <property type="entry name" value="Multidrug efflux transporter AcrB transmembrane domain"/>
    <property type="match status" value="2"/>
</dbReference>
<dbReference type="AlphaFoldDB" id="A0A1N6NLQ2"/>
<dbReference type="STRING" id="34027.SAMN05421829_101360"/>
<dbReference type="OrthoDB" id="9042683at2"/>
<dbReference type="SUPFAM" id="SSF82714">
    <property type="entry name" value="Multidrug efflux transporter AcrB TolC docking domain, DN and DC subdomains"/>
    <property type="match status" value="2"/>
</dbReference>
<keyword evidence="3" id="KW-1185">Reference proteome</keyword>
<dbReference type="SUPFAM" id="SSF82866">
    <property type="entry name" value="Multidrug efflux transporter AcrB transmembrane domain"/>
    <property type="match status" value="2"/>
</dbReference>
<dbReference type="RefSeq" id="WP_076600372.1">
    <property type="nucleotide sequence ID" value="NZ_FTMD01000001.1"/>
</dbReference>
<dbReference type="EMBL" id="FTMD01000001">
    <property type="protein sequence ID" value="SIP93025.1"/>
    <property type="molecule type" value="Genomic_DNA"/>
</dbReference>
<dbReference type="Proteomes" id="UP000186819">
    <property type="component" value="Unassembled WGS sequence"/>
</dbReference>
<protein>
    <submittedName>
        <fullName evidence="2">Multidrug efflux pump subunit AcrB</fullName>
    </submittedName>
</protein>
<dbReference type="PRINTS" id="PR00702">
    <property type="entry name" value="ACRIFLAVINRP"/>
</dbReference>
<feature type="transmembrane region" description="Helical" evidence="1">
    <location>
        <begin position="1025"/>
        <end position="1044"/>
    </location>
</feature>
<sequence>MIDRRLNSAGRLAEFFVNSRLTVLFMLACALLGLLAMALTPREENPQIVVPGAEVRVALPGASPEEVEELVIRPLEGIVKQIPGVDHTYATAMNSLGVLMVQFKVGENKEKSLVKLYDRVLGQRDRLPLGAMEPLIRSVDVDDVPIVTVTLASERYDDYALKRLADRMLEGLRSLEAVSTTFVQGGRDREMRIELDPQRLQSFGVTLDQVRAFLSAGNVAAPLGTVVQQGENRQVYLDGFLASAEELGRLIVGNHAGRPIYLGEVARVVDGPPEERDKLSRMAFGPADARFGKVQQAEMPAVTLAVAKKAGTNAVVVADEVLARIERMRVQFVPADVELVVTRNDGQKADAAVNGLIEHLGIAVLAVFLVTAVFLGLKEALIVGVTVPLILALTLGAAYFGSLTINRVSLFALILSLGLLVDAAIVVIENIHRRYARLGQEDKARATVQAVNEIGSPTNLATLAVMLVFGSLLIVSGMTGQYFYPVAFNVPVAMAASLLVAYAVVPWAANRWLKPGEGHDLEDHDTGDRLHRFYHALMAPLVDRPPRRRGVFLLAALAIVLSLFQAAWQFVRPAGLSGPQAWFGVEMAMMPKDDKNTFNITFDLPETTPVETTDRLAREIGALLRQNPDVSDYQSWIGQAGVIDFNGLLRGAGSKQGPHVGEVRVNLRDKTARDKTSIDIVRELRPAVQAIAARFPGSTVQLVEDPPGPPVRATVLAEIYGTDPQQLRALSGQVKAAFGQTYDMVEVTDTEVEDVYQHRLTVDREKAALSGLTVAEVAVALRRLIDGEALGRAHVQGEKNPVPIRLQIPRSHQIDPELLTRVSLTNRQGQRVPLSELVQVAPARADRPILHKDGERVTFVGGELESTAPVYAVLDLDRRLDGLALADGSRLVTGNLRFKPVAPDTLDGPRLLWDGELRMTLDTYRDMLGALGLAITFIFLVLVAYYQSFSLPLVAMAAIPLGLAGVFPGHWLMGQPFNATSMIGIIALAGVVVRNSLLIIDFVLDYRRQGMDLREAILEAGAVRLRPILLTALAIVLGSAVMLADPVFGGLAISLIFGTLVSTVLTLIVVPLLLYLLLRHKQRKEAATKEGTT</sequence>
<feature type="transmembrane region" description="Helical" evidence="1">
    <location>
        <begin position="927"/>
        <end position="946"/>
    </location>
</feature>
<feature type="transmembrane region" description="Helical" evidence="1">
    <location>
        <begin position="460"/>
        <end position="484"/>
    </location>
</feature>
<dbReference type="GO" id="GO:0005886">
    <property type="term" value="C:plasma membrane"/>
    <property type="evidence" value="ECO:0007669"/>
    <property type="project" value="TreeGrafter"/>
</dbReference>
<feature type="transmembrane region" description="Helical" evidence="1">
    <location>
        <begin position="953"/>
        <end position="973"/>
    </location>
</feature>
<feature type="transmembrane region" description="Helical" evidence="1">
    <location>
        <begin position="490"/>
        <end position="509"/>
    </location>
</feature>
<keyword evidence="1" id="KW-0812">Transmembrane</keyword>
<name>A0A1N6NLQ2_9RHOO</name>
<dbReference type="GO" id="GO:0042910">
    <property type="term" value="F:xenobiotic transmembrane transporter activity"/>
    <property type="evidence" value="ECO:0007669"/>
    <property type="project" value="TreeGrafter"/>
</dbReference>
<reference evidence="3" key="1">
    <citation type="submission" date="2017-01" db="EMBL/GenBank/DDBJ databases">
        <authorList>
            <person name="Varghese N."/>
            <person name="Submissions S."/>
        </authorList>
    </citation>
    <scope>NUCLEOTIDE SEQUENCE [LARGE SCALE GENOMIC DNA]</scope>
    <source>
        <strain evidence="3">ATCC 51758</strain>
    </source>
</reference>
<proteinExistence type="predicted"/>
<dbReference type="PANTHER" id="PTHR32063">
    <property type="match status" value="1"/>
</dbReference>
<dbReference type="Gene3D" id="3.30.70.1430">
    <property type="entry name" value="Multidrug efflux transporter AcrB pore domain"/>
    <property type="match status" value="2"/>
</dbReference>
<dbReference type="InterPro" id="IPR027463">
    <property type="entry name" value="AcrB_DN_DC_subdom"/>
</dbReference>
<organism evidence="2 3">
    <name type="scientific">Aromatoleum tolulyticum</name>
    <dbReference type="NCBI Taxonomy" id="34027"/>
    <lineage>
        <taxon>Bacteria</taxon>
        <taxon>Pseudomonadati</taxon>
        <taxon>Pseudomonadota</taxon>
        <taxon>Betaproteobacteria</taxon>
        <taxon>Rhodocyclales</taxon>
        <taxon>Rhodocyclaceae</taxon>
        <taxon>Aromatoleum</taxon>
    </lineage>
</organism>
<accession>A0A1N6NLQ2</accession>
<dbReference type="SUPFAM" id="SSF82693">
    <property type="entry name" value="Multidrug efflux transporter AcrB pore domain, PN1, PN2, PC1 and PC2 subdomains"/>
    <property type="match status" value="3"/>
</dbReference>
<feature type="transmembrane region" description="Helical" evidence="1">
    <location>
        <begin position="382"/>
        <end position="402"/>
    </location>
</feature>
<feature type="transmembrane region" description="Helical" evidence="1">
    <location>
        <begin position="979"/>
        <end position="1004"/>
    </location>
</feature>
<keyword evidence="1" id="KW-1133">Transmembrane helix</keyword>
<evidence type="ECO:0000313" key="2">
    <source>
        <dbReference type="EMBL" id="SIP93025.1"/>
    </source>
</evidence>
<dbReference type="Pfam" id="PF00873">
    <property type="entry name" value="ACR_tran"/>
    <property type="match status" value="1"/>
</dbReference>